<proteinExistence type="predicted"/>
<name>A0A2U9C863_SCOMX</name>
<gene>
    <name evidence="1" type="ORF">SMAX5B_018574</name>
</gene>
<dbReference type="AlphaFoldDB" id="A0A2U9C863"/>
<keyword evidence="2" id="KW-1185">Reference proteome</keyword>
<dbReference type="Proteomes" id="UP000246464">
    <property type="component" value="Chromosome 14"/>
</dbReference>
<reference evidence="1 2" key="1">
    <citation type="submission" date="2017-12" db="EMBL/GenBank/DDBJ databases">
        <title>Integrating genomic resources of turbot (Scophthalmus maximus) in depth evaluation of genetic and physical mapping variation across individuals.</title>
        <authorList>
            <person name="Martinez P."/>
        </authorList>
    </citation>
    <scope>NUCLEOTIDE SEQUENCE [LARGE SCALE GENOMIC DNA]</scope>
</reference>
<accession>A0A2U9C863</accession>
<protein>
    <submittedName>
        <fullName evidence="1">Uncharacterized protein</fullName>
    </submittedName>
</protein>
<organism evidence="1 2">
    <name type="scientific">Scophthalmus maximus</name>
    <name type="common">Turbot</name>
    <name type="synonym">Psetta maxima</name>
    <dbReference type="NCBI Taxonomy" id="52904"/>
    <lineage>
        <taxon>Eukaryota</taxon>
        <taxon>Metazoa</taxon>
        <taxon>Chordata</taxon>
        <taxon>Craniata</taxon>
        <taxon>Vertebrata</taxon>
        <taxon>Euteleostomi</taxon>
        <taxon>Actinopterygii</taxon>
        <taxon>Neopterygii</taxon>
        <taxon>Teleostei</taxon>
        <taxon>Neoteleostei</taxon>
        <taxon>Acanthomorphata</taxon>
        <taxon>Carangaria</taxon>
        <taxon>Pleuronectiformes</taxon>
        <taxon>Pleuronectoidei</taxon>
        <taxon>Scophthalmidae</taxon>
        <taxon>Scophthalmus</taxon>
    </lineage>
</organism>
<evidence type="ECO:0000313" key="1">
    <source>
        <dbReference type="EMBL" id="AWP12801.1"/>
    </source>
</evidence>
<dbReference type="EMBL" id="CP026256">
    <property type="protein sequence ID" value="AWP12801.1"/>
    <property type="molecule type" value="Genomic_DNA"/>
</dbReference>
<evidence type="ECO:0000313" key="2">
    <source>
        <dbReference type="Proteomes" id="UP000246464"/>
    </source>
</evidence>
<sequence>MDYKLGKECNCSVTLNGPESIQFTIMPTPEGNIWLSYELLHVCCLVPSGVANSRFLELETAVGCDASRAR</sequence>